<gene>
    <name evidence="2" type="ORF">ELS17_17865</name>
</gene>
<comment type="caution">
    <text evidence="2">The sequence shown here is derived from an EMBL/GenBank/DDBJ whole genome shotgun (WGS) entry which is preliminary data.</text>
</comment>
<feature type="transmembrane region" description="Helical" evidence="1">
    <location>
        <begin position="65"/>
        <end position="83"/>
    </location>
</feature>
<accession>A0A482XYH4</accession>
<keyword evidence="1" id="KW-1133">Transmembrane helix</keyword>
<feature type="transmembrane region" description="Helical" evidence="1">
    <location>
        <begin position="6"/>
        <end position="24"/>
    </location>
</feature>
<feature type="transmembrane region" description="Helical" evidence="1">
    <location>
        <begin position="90"/>
        <end position="109"/>
    </location>
</feature>
<keyword evidence="1" id="KW-0472">Membrane</keyword>
<protein>
    <submittedName>
        <fullName evidence="2">Uncharacterized protein</fullName>
    </submittedName>
</protein>
<keyword evidence="1" id="KW-0812">Transmembrane</keyword>
<evidence type="ECO:0000313" key="2">
    <source>
        <dbReference type="EMBL" id="RZH66556.1"/>
    </source>
</evidence>
<organism evidence="2 3">
    <name type="scientific">Natrinema altunense</name>
    <dbReference type="NCBI Taxonomy" id="222984"/>
    <lineage>
        <taxon>Archaea</taxon>
        <taxon>Methanobacteriati</taxon>
        <taxon>Methanobacteriota</taxon>
        <taxon>Stenosarchaea group</taxon>
        <taxon>Halobacteria</taxon>
        <taxon>Halobacteriales</taxon>
        <taxon>Natrialbaceae</taxon>
        <taxon>Natrinema</taxon>
    </lineage>
</organism>
<proteinExistence type="predicted"/>
<dbReference type="Proteomes" id="UP000292704">
    <property type="component" value="Unassembled WGS sequence"/>
</dbReference>
<name>A0A482XYH4_9EURY</name>
<reference evidence="2 3" key="1">
    <citation type="submission" date="2019-02" db="EMBL/GenBank/DDBJ databases">
        <title>Genome analysis provides insights into bioremediation potentialities and Haloocin production by Natrinema altunense strain 4.1R isolated from Chott Douz in Tunisian desert.</title>
        <authorList>
            <person name="Najjari A."/>
            <person name="Youssef N."/>
            <person name="Ben Dhia O."/>
            <person name="Ferjani R."/>
            <person name="El Hidri D."/>
            <person name="Ouzari H.I."/>
            <person name="Cherif A."/>
        </authorList>
    </citation>
    <scope>NUCLEOTIDE SEQUENCE [LARGE SCALE GENOMIC DNA]</scope>
    <source>
        <strain evidence="2 3">4.1R</strain>
    </source>
</reference>
<sequence>MVSVATIGLGVILWWWPAAIFVAFSNTDVTSGARAFAIFALYFGIWFMTLDVSVLTAGITLPATVSLVGALLLLHPVTILGVSKEGPITPLRAGLVLLVGGVVSAVVTVL</sequence>
<feature type="transmembrane region" description="Helical" evidence="1">
    <location>
        <begin position="36"/>
        <end position="59"/>
    </location>
</feature>
<dbReference type="EMBL" id="SHMR01000009">
    <property type="protein sequence ID" value="RZH66556.1"/>
    <property type="molecule type" value="Genomic_DNA"/>
</dbReference>
<evidence type="ECO:0000256" key="1">
    <source>
        <dbReference type="SAM" id="Phobius"/>
    </source>
</evidence>
<evidence type="ECO:0000313" key="3">
    <source>
        <dbReference type="Proteomes" id="UP000292704"/>
    </source>
</evidence>
<dbReference type="AlphaFoldDB" id="A0A482XYH4"/>